<dbReference type="EMBL" id="FPJE01000006">
    <property type="protein sequence ID" value="SFW36802.1"/>
    <property type="molecule type" value="Genomic_DNA"/>
</dbReference>
<evidence type="ECO:0000313" key="3">
    <source>
        <dbReference type="Proteomes" id="UP000182248"/>
    </source>
</evidence>
<proteinExistence type="predicted"/>
<accession>A0A1K1NMT3</accession>
<dbReference type="GO" id="GO:0005975">
    <property type="term" value="P:carbohydrate metabolic process"/>
    <property type="evidence" value="ECO:0007669"/>
    <property type="project" value="InterPro"/>
</dbReference>
<evidence type="ECO:0000313" key="2">
    <source>
        <dbReference type="EMBL" id="SFW36802.1"/>
    </source>
</evidence>
<dbReference type="GO" id="GO:0004342">
    <property type="term" value="F:glucosamine-6-phosphate deaminase activity"/>
    <property type="evidence" value="ECO:0007669"/>
    <property type="project" value="InterPro"/>
</dbReference>
<dbReference type="GO" id="GO:0019262">
    <property type="term" value="P:N-acetylneuraminate catabolic process"/>
    <property type="evidence" value="ECO:0007669"/>
    <property type="project" value="TreeGrafter"/>
</dbReference>
<gene>
    <name evidence="2" type="ORF">SAMN02927921_01351</name>
</gene>
<dbReference type="InterPro" id="IPR006148">
    <property type="entry name" value="Glc/Gal-6P_isomerase"/>
</dbReference>
<dbReference type="Pfam" id="PF01182">
    <property type="entry name" value="Glucosamine_iso"/>
    <property type="match status" value="1"/>
</dbReference>
<dbReference type="GO" id="GO:0042802">
    <property type="term" value="F:identical protein binding"/>
    <property type="evidence" value="ECO:0007669"/>
    <property type="project" value="TreeGrafter"/>
</dbReference>
<dbReference type="GO" id="GO:0006046">
    <property type="term" value="P:N-acetylglucosamine catabolic process"/>
    <property type="evidence" value="ECO:0007669"/>
    <property type="project" value="TreeGrafter"/>
</dbReference>
<dbReference type="InterPro" id="IPR037171">
    <property type="entry name" value="NagB/RpiA_transferase-like"/>
</dbReference>
<dbReference type="AlphaFoldDB" id="A0A1K1NMT3"/>
<dbReference type="CDD" id="cd01399">
    <property type="entry name" value="GlcN6P_deaminase"/>
    <property type="match status" value="1"/>
</dbReference>
<dbReference type="SUPFAM" id="SSF100950">
    <property type="entry name" value="NagB/RpiA/CoA transferase-like"/>
    <property type="match status" value="1"/>
</dbReference>
<dbReference type="InterPro" id="IPR004547">
    <property type="entry name" value="Glucosamine6P_isomerase"/>
</dbReference>
<dbReference type="Proteomes" id="UP000182248">
    <property type="component" value="Unassembled WGS sequence"/>
</dbReference>
<dbReference type="GO" id="GO:0005737">
    <property type="term" value="C:cytoplasm"/>
    <property type="evidence" value="ECO:0007669"/>
    <property type="project" value="TreeGrafter"/>
</dbReference>
<dbReference type="Gene3D" id="3.40.50.1360">
    <property type="match status" value="1"/>
</dbReference>
<evidence type="ECO:0000259" key="1">
    <source>
        <dbReference type="Pfam" id="PF01182"/>
    </source>
</evidence>
<dbReference type="PANTHER" id="PTHR11280">
    <property type="entry name" value="GLUCOSAMINE-6-PHOSPHATE ISOMERASE"/>
    <property type="match status" value="1"/>
</dbReference>
<organism evidence="2 3">
    <name type="scientific">Sinomicrobium oceani</name>
    <dbReference type="NCBI Taxonomy" id="1150368"/>
    <lineage>
        <taxon>Bacteria</taxon>
        <taxon>Pseudomonadati</taxon>
        <taxon>Bacteroidota</taxon>
        <taxon>Flavobacteriia</taxon>
        <taxon>Flavobacteriales</taxon>
        <taxon>Flavobacteriaceae</taxon>
        <taxon>Sinomicrobium</taxon>
    </lineage>
</organism>
<feature type="domain" description="Glucosamine/galactosamine-6-phosphate isomerase" evidence="1">
    <location>
        <begin position="17"/>
        <end position="237"/>
    </location>
</feature>
<dbReference type="STRING" id="1150368.SAMN02927921_01351"/>
<reference evidence="2 3" key="1">
    <citation type="submission" date="2016-11" db="EMBL/GenBank/DDBJ databases">
        <authorList>
            <person name="Jaros S."/>
            <person name="Januszkiewicz K."/>
            <person name="Wedrychowicz H."/>
        </authorList>
    </citation>
    <scope>NUCLEOTIDE SEQUENCE [LARGE SCALE GENOMIC DNA]</scope>
    <source>
        <strain evidence="2 3">CGMCC 1.12145</strain>
    </source>
</reference>
<dbReference type="OrthoDB" id="9791139at2"/>
<keyword evidence="3" id="KW-1185">Reference proteome</keyword>
<name>A0A1K1NMT3_9FLAO</name>
<sequence>MTRTYKAGLLEVRICENRKDMGQQAANAVKKAIRELLKTRKEINMVFAAAPSQNEFLEALKNSEDIAWSRINAFHMDEYIGLSPDAPQGFGNFLKARLFGALPFASVHYLDGNADDPESECKRYAALLEKYPVDIVCMGIGENGHLAFNDPPVADFGDTKKVKIVTLDHTCRQQQVHDGCFTAIEEVPLQALTLTIPVLTGAARLFGVVPGKTKAAAIKNTLEKPVKEAYPSTILRCHRHPILFLDTESSVFCKESREG</sequence>
<dbReference type="RefSeq" id="WP_072316596.1">
    <property type="nucleotide sequence ID" value="NZ_FPJE01000006.1"/>
</dbReference>
<protein>
    <submittedName>
        <fullName evidence="2">Glucosamine-6-phosphate deaminase</fullName>
    </submittedName>
</protein>
<dbReference type="PANTHER" id="PTHR11280:SF6">
    <property type="entry name" value="GLUCOSAMINE-6-PHOSPHATE ISOMERASE NAGB"/>
    <property type="match status" value="1"/>
</dbReference>
<dbReference type="GO" id="GO:0006043">
    <property type="term" value="P:glucosamine catabolic process"/>
    <property type="evidence" value="ECO:0007669"/>
    <property type="project" value="TreeGrafter"/>
</dbReference>